<evidence type="ECO:0000313" key="7">
    <source>
        <dbReference type="EMBL" id="CAD8495493.1"/>
    </source>
</evidence>
<dbReference type="Pfam" id="PF12796">
    <property type="entry name" value="Ank_2"/>
    <property type="match status" value="1"/>
</dbReference>
<dbReference type="PANTHER" id="PTHR24201">
    <property type="entry name" value="ANK_REP_REGION DOMAIN-CONTAINING PROTEIN"/>
    <property type="match status" value="1"/>
</dbReference>
<name>A0A6T7SAX8_9CRYP</name>
<dbReference type="EMBL" id="HBEO01024751">
    <property type="protein sequence ID" value="CAD8495493.1"/>
    <property type="molecule type" value="Transcribed_RNA"/>
</dbReference>
<gene>
    <name evidence="6" type="ORF">HPHI1048_LOCUS16658</name>
    <name evidence="7" type="ORF">HPHI1048_LOCUS16659</name>
</gene>
<evidence type="ECO:0000256" key="1">
    <source>
        <dbReference type="ARBA" id="ARBA00022737"/>
    </source>
</evidence>
<dbReference type="InterPro" id="IPR036770">
    <property type="entry name" value="Ankyrin_rpt-contain_sf"/>
</dbReference>
<dbReference type="PANTHER" id="PTHR24201:SF2">
    <property type="entry name" value="ANKYRIN REPEAT DOMAIN-CONTAINING PROTEIN 42"/>
    <property type="match status" value="1"/>
</dbReference>
<evidence type="ECO:0000256" key="3">
    <source>
        <dbReference type="PROSITE-ProRule" id="PRU00023"/>
    </source>
</evidence>
<dbReference type="EMBL" id="HBEO01024750">
    <property type="protein sequence ID" value="CAD8495492.1"/>
    <property type="molecule type" value="Transcribed_RNA"/>
</dbReference>
<proteinExistence type="predicted"/>
<keyword evidence="4" id="KW-0175">Coiled coil</keyword>
<dbReference type="InterPro" id="IPR050776">
    <property type="entry name" value="Ank_Repeat/CDKN_Inhibitor"/>
</dbReference>
<dbReference type="PROSITE" id="PS50088">
    <property type="entry name" value="ANK_REPEAT"/>
    <property type="match status" value="1"/>
</dbReference>
<evidence type="ECO:0000256" key="2">
    <source>
        <dbReference type="ARBA" id="ARBA00023043"/>
    </source>
</evidence>
<evidence type="ECO:0000313" key="6">
    <source>
        <dbReference type="EMBL" id="CAD8495492.1"/>
    </source>
</evidence>
<protein>
    <submittedName>
        <fullName evidence="7">Uncharacterized protein</fullName>
    </submittedName>
</protein>
<evidence type="ECO:0000256" key="4">
    <source>
        <dbReference type="SAM" id="Coils"/>
    </source>
</evidence>
<keyword evidence="2 3" id="KW-0040">ANK repeat</keyword>
<feature type="region of interest" description="Disordered" evidence="5">
    <location>
        <begin position="199"/>
        <end position="227"/>
    </location>
</feature>
<sequence length="325" mass="36524">MEVRVELGLAHVCLALVCSILTLVAPSCALVVTAPATLRASSWPMIDRRRACLTRHPASRWVCLSQSRSMDSDESPDDELVQRRLEESEEKLMRWKRKARALRENRNPQAEEAQENWEKVVKDGASTELKLRLWKAKAAASRKGDVWNAEQSIQEIYDEQQDMLREGSIDELEPLGWEETTSYQEGRRDLRAVDEEVELERIGSRSDDTERRRKEEEGETLEVERRAPKGEGDALCLAARSGKIEAVAVLLEMGAKVDGVGRRTGRTALHEAAFHGHTEIVRMLIEIGASVSIQDANCETARDLAEKAGRSDILLLLDQASRISN</sequence>
<organism evidence="7">
    <name type="scientific">Hanusia phi</name>
    <dbReference type="NCBI Taxonomy" id="3032"/>
    <lineage>
        <taxon>Eukaryota</taxon>
        <taxon>Cryptophyceae</taxon>
        <taxon>Pyrenomonadales</taxon>
        <taxon>Geminigeraceae</taxon>
        <taxon>Hanusia</taxon>
    </lineage>
</organism>
<dbReference type="Gene3D" id="1.25.40.20">
    <property type="entry name" value="Ankyrin repeat-containing domain"/>
    <property type="match status" value="1"/>
</dbReference>
<feature type="coiled-coil region" evidence="4">
    <location>
        <begin position="78"/>
        <end position="105"/>
    </location>
</feature>
<reference evidence="7" key="1">
    <citation type="submission" date="2021-01" db="EMBL/GenBank/DDBJ databases">
        <authorList>
            <person name="Corre E."/>
            <person name="Pelletier E."/>
            <person name="Niang G."/>
            <person name="Scheremetjew M."/>
            <person name="Finn R."/>
            <person name="Kale V."/>
            <person name="Holt S."/>
            <person name="Cochrane G."/>
            <person name="Meng A."/>
            <person name="Brown T."/>
            <person name="Cohen L."/>
        </authorList>
    </citation>
    <scope>NUCLEOTIDE SEQUENCE</scope>
    <source>
        <strain evidence="7">CCMP325</strain>
    </source>
</reference>
<evidence type="ECO:0000256" key="5">
    <source>
        <dbReference type="SAM" id="MobiDB-lite"/>
    </source>
</evidence>
<accession>A0A6T7SAX8</accession>
<dbReference type="InterPro" id="IPR002110">
    <property type="entry name" value="Ankyrin_rpt"/>
</dbReference>
<keyword evidence="1" id="KW-0677">Repeat</keyword>
<dbReference type="PROSITE" id="PS50297">
    <property type="entry name" value="ANK_REP_REGION"/>
    <property type="match status" value="1"/>
</dbReference>
<dbReference type="SMART" id="SM00248">
    <property type="entry name" value="ANK"/>
    <property type="match status" value="2"/>
</dbReference>
<feature type="repeat" description="ANK" evidence="3">
    <location>
        <begin position="264"/>
        <end position="296"/>
    </location>
</feature>
<dbReference type="SUPFAM" id="SSF48403">
    <property type="entry name" value="Ankyrin repeat"/>
    <property type="match status" value="1"/>
</dbReference>
<dbReference type="AlphaFoldDB" id="A0A6T7SAX8"/>
<dbReference type="GO" id="GO:0005634">
    <property type="term" value="C:nucleus"/>
    <property type="evidence" value="ECO:0007669"/>
    <property type="project" value="TreeGrafter"/>
</dbReference>